<reference evidence="1 2" key="1">
    <citation type="submission" date="2017-10" db="EMBL/GenBank/DDBJ databases">
        <title>Sequencing the genomes of 1000 actinobacteria strains.</title>
        <authorList>
            <person name="Klenk H.-P."/>
        </authorList>
    </citation>
    <scope>NUCLEOTIDE SEQUENCE [LARGE SCALE GENOMIC DNA]</scope>
    <source>
        <strain evidence="1 2">DSM 21798</strain>
    </source>
</reference>
<evidence type="ECO:0008006" key="3">
    <source>
        <dbReference type="Google" id="ProtNLM"/>
    </source>
</evidence>
<gene>
    <name evidence="1" type="ORF">ATJ78_1175</name>
</gene>
<proteinExistence type="predicted"/>
<sequence length="144" mass="16633">MRLWSVHPRYFDRQALTAAWREGLLAQSVIAEPGRGYSNHPQLARFRETAEPLRAIGTFLSGLVDEADARGYRFDRSKIREAKMGERMLVSDGQLAYEWSHLLAKLQRRTPELWERWCDEAMPEPHPLFTVVPGPIASWERPSS</sequence>
<organism evidence="1 2">
    <name type="scientific">Paramicrobacterium agarici</name>
    <dbReference type="NCBI Taxonomy" id="630514"/>
    <lineage>
        <taxon>Bacteria</taxon>
        <taxon>Bacillati</taxon>
        <taxon>Actinomycetota</taxon>
        <taxon>Actinomycetes</taxon>
        <taxon>Micrococcales</taxon>
        <taxon>Microbacteriaceae</taxon>
        <taxon>Paramicrobacterium</taxon>
    </lineage>
</organism>
<dbReference type="InterPro" id="IPR004260">
    <property type="entry name" value="Pyr-dimer_DNA_glycosylase"/>
</dbReference>
<dbReference type="EMBL" id="PDJE01000001">
    <property type="protein sequence ID" value="PFG30249.1"/>
    <property type="molecule type" value="Genomic_DNA"/>
</dbReference>
<evidence type="ECO:0000313" key="1">
    <source>
        <dbReference type="EMBL" id="PFG30249.1"/>
    </source>
</evidence>
<dbReference type="Proteomes" id="UP000221369">
    <property type="component" value="Unassembled WGS sequence"/>
</dbReference>
<name>A0A2A9DWG1_9MICO</name>
<keyword evidence="2" id="KW-1185">Reference proteome</keyword>
<evidence type="ECO:0000313" key="2">
    <source>
        <dbReference type="Proteomes" id="UP000221369"/>
    </source>
</evidence>
<dbReference type="OrthoDB" id="3253436at2"/>
<dbReference type="AlphaFoldDB" id="A0A2A9DWG1"/>
<accession>A0A2A9DWG1</accession>
<dbReference type="RefSeq" id="WP_098406732.1">
    <property type="nucleotide sequence ID" value="NZ_PDJE01000001.1"/>
</dbReference>
<comment type="caution">
    <text evidence="1">The sequence shown here is derived from an EMBL/GenBank/DDBJ whole genome shotgun (WGS) entry which is preliminary data.</text>
</comment>
<dbReference type="Pfam" id="PF03013">
    <property type="entry name" value="Pyr_excise"/>
    <property type="match status" value="1"/>
</dbReference>
<protein>
    <recommendedName>
        <fullName evidence="3">Pyrimidine dimer DNA glycosylase /DNA-(Apurinic or apyrimidinic site) lyase</fullName>
    </recommendedName>
</protein>